<dbReference type="SMART" id="SM00829">
    <property type="entry name" value="PKS_ER"/>
    <property type="match status" value="1"/>
</dbReference>
<dbReference type="GeneID" id="85313736"/>
<dbReference type="GO" id="GO:0006633">
    <property type="term" value="P:fatty acid biosynthetic process"/>
    <property type="evidence" value="ECO:0007669"/>
    <property type="project" value="InterPro"/>
</dbReference>
<dbReference type="GO" id="GO:0044550">
    <property type="term" value="P:secondary metabolite biosynthetic process"/>
    <property type="evidence" value="ECO:0007669"/>
    <property type="project" value="UniProtKB-ARBA"/>
</dbReference>
<dbReference type="GO" id="GO:0032259">
    <property type="term" value="P:methylation"/>
    <property type="evidence" value="ECO:0007669"/>
    <property type="project" value="UniProtKB-KW"/>
</dbReference>
<dbReference type="Pfam" id="PF08240">
    <property type="entry name" value="ADH_N"/>
    <property type="match status" value="1"/>
</dbReference>
<dbReference type="Pfam" id="PF21089">
    <property type="entry name" value="PKS_DH_N"/>
    <property type="match status" value="1"/>
</dbReference>
<keyword evidence="8" id="KW-0012">Acyltransferase</keyword>
<dbReference type="EMBL" id="MU839008">
    <property type="protein sequence ID" value="KAK1767552.1"/>
    <property type="molecule type" value="Genomic_DNA"/>
</dbReference>
<keyword evidence="5" id="KW-0521">NADP</keyword>
<dbReference type="SUPFAM" id="SSF51735">
    <property type="entry name" value="NAD(P)-binding Rossmann-fold domains"/>
    <property type="match status" value="2"/>
</dbReference>
<dbReference type="InterPro" id="IPR016036">
    <property type="entry name" value="Malonyl_transacylase_ACP-bd"/>
</dbReference>
<evidence type="ECO:0000313" key="13">
    <source>
        <dbReference type="EMBL" id="KAK1767552.1"/>
    </source>
</evidence>
<dbReference type="SUPFAM" id="SSF47336">
    <property type="entry name" value="ACP-like"/>
    <property type="match status" value="1"/>
</dbReference>
<dbReference type="GO" id="GO:0004315">
    <property type="term" value="F:3-oxoacyl-[acyl-carrier-protein] synthase activity"/>
    <property type="evidence" value="ECO:0007669"/>
    <property type="project" value="InterPro"/>
</dbReference>
<dbReference type="Pfam" id="PF23297">
    <property type="entry name" value="ACP_SdgA_C"/>
    <property type="match status" value="1"/>
</dbReference>
<dbReference type="InterPro" id="IPR032821">
    <property type="entry name" value="PKS_assoc"/>
</dbReference>
<dbReference type="Pfam" id="PF02801">
    <property type="entry name" value="Ketoacyl-synt_C"/>
    <property type="match status" value="1"/>
</dbReference>
<dbReference type="InterPro" id="IPR006162">
    <property type="entry name" value="Ppantetheine_attach_site"/>
</dbReference>
<dbReference type="SMART" id="SM00827">
    <property type="entry name" value="PKS_AT"/>
    <property type="match status" value="1"/>
</dbReference>
<dbReference type="Pfam" id="PF00109">
    <property type="entry name" value="ketoacyl-synt"/>
    <property type="match status" value="1"/>
</dbReference>
<dbReference type="InterPro" id="IPR009081">
    <property type="entry name" value="PP-bd_ACP"/>
</dbReference>
<dbReference type="Gene3D" id="3.40.366.10">
    <property type="entry name" value="Malonyl-Coenzyme A Acyl Carrier Protein, domain 2"/>
    <property type="match status" value="1"/>
</dbReference>
<dbReference type="SMART" id="SM00822">
    <property type="entry name" value="PKS_KR"/>
    <property type="match status" value="1"/>
</dbReference>
<dbReference type="PANTHER" id="PTHR43775">
    <property type="entry name" value="FATTY ACID SYNTHASE"/>
    <property type="match status" value="1"/>
</dbReference>
<dbReference type="InterPro" id="IPR016035">
    <property type="entry name" value="Acyl_Trfase/lysoPLipase"/>
</dbReference>
<gene>
    <name evidence="13" type="ORF">QBC33DRAFT_569878</name>
</gene>
<evidence type="ECO:0000256" key="5">
    <source>
        <dbReference type="ARBA" id="ARBA00022857"/>
    </source>
</evidence>
<reference evidence="13" key="1">
    <citation type="submission" date="2023-06" db="EMBL/GenBank/DDBJ databases">
        <title>Genome-scale phylogeny and comparative genomics of the fungal order Sordariales.</title>
        <authorList>
            <consortium name="Lawrence Berkeley National Laboratory"/>
            <person name="Hensen N."/>
            <person name="Bonometti L."/>
            <person name="Westerberg I."/>
            <person name="Brannstrom I.O."/>
            <person name="Guillou S."/>
            <person name="Cros-Aarteil S."/>
            <person name="Calhoun S."/>
            <person name="Haridas S."/>
            <person name="Kuo A."/>
            <person name="Mondo S."/>
            <person name="Pangilinan J."/>
            <person name="Riley R."/>
            <person name="Labutti K."/>
            <person name="Andreopoulos B."/>
            <person name="Lipzen A."/>
            <person name="Chen C."/>
            <person name="Yanf M."/>
            <person name="Daum C."/>
            <person name="Ng V."/>
            <person name="Clum A."/>
            <person name="Steindorff A."/>
            <person name="Ohm R."/>
            <person name="Martin F."/>
            <person name="Silar P."/>
            <person name="Natvig D."/>
            <person name="Lalanne C."/>
            <person name="Gautier V."/>
            <person name="Ament-Velasquez S.L."/>
            <person name="Kruys A."/>
            <person name="Hutchinson M.I."/>
            <person name="Powell A.J."/>
            <person name="Barry K."/>
            <person name="Miller A.N."/>
            <person name="Grigoriev I.V."/>
            <person name="Debuchy R."/>
            <person name="Gladieux P."/>
            <person name="Thoren M.H."/>
            <person name="Johannesson H."/>
        </authorList>
    </citation>
    <scope>NUCLEOTIDE SEQUENCE</scope>
    <source>
        <strain evidence="13">8032-3</strain>
    </source>
</reference>
<dbReference type="InterPro" id="IPR036291">
    <property type="entry name" value="NAD(P)-bd_dom_sf"/>
</dbReference>
<evidence type="ECO:0000259" key="12">
    <source>
        <dbReference type="PROSITE" id="PS52019"/>
    </source>
</evidence>
<dbReference type="PROSITE" id="PS00012">
    <property type="entry name" value="PHOSPHOPANTETHEINE"/>
    <property type="match status" value="1"/>
</dbReference>
<dbReference type="PROSITE" id="PS00606">
    <property type="entry name" value="KS3_1"/>
    <property type="match status" value="1"/>
</dbReference>
<evidence type="ECO:0000313" key="14">
    <source>
        <dbReference type="Proteomes" id="UP001244011"/>
    </source>
</evidence>
<dbReference type="GO" id="GO:0016491">
    <property type="term" value="F:oxidoreductase activity"/>
    <property type="evidence" value="ECO:0007669"/>
    <property type="project" value="UniProtKB-KW"/>
</dbReference>
<dbReference type="RefSeq" id="XP_060283765.1">
    <property type="nucleotide sequence ID" value="XM_060430549.1"/>
</dbReference>
<comment type="caution">
    <text evidence="13">The sequence shown here is derived from an EMBL/GenBank/DDBJ whole genome shotgun (WGS) entry which is preliminary data.</text>
</comment>
<evidence type="ECO:0000256" key="4">
    <source>
        <dbReference type="ARBA" id="ARBA00022679"/>
    </source>
</evidence>
<dbReference type="InterPro" id="IPR036736">
    <property type="entry name" value="ACP-like_sf"/>
</dbReference>
<keyword evidence="4" id="KW-0808">Transferase</keyword>
<dbReference type="Pfam" id="PF08242">
    <property type="entry name" value="Methyltransf_12"/>
    <property type="match status" value="1"/>
</dbReference>
<dbReference type="PROSITE" id="PS52004">
    <property type="entry name" value="KS3_2"/>
    <property type="match status" value="1"/>
</dbReference>
<dbReference type="SUPFAM" id="SSF52151">
    <property type="entry name" value="FabD/lysophospholipase-like"/>
    <property type="match status" value="1"/>
</dbReference>
<keyword evidence="1" id="KW-0596">Phosphopantetheine</keyword>
<keyword evidence="3" id="KW-0489">Methyltransferase</keyword>
<evidence type="ECO:0000256" key="6">
    <source>
        <dbReference type="ARBA" id="ARBA00023002"/>
    </source>
</evidence>
<dbReference type="InterPro" id="IPR020806">
    <property type="entry name" value="PKS_PP-bd"/>
</dbReference>
<dbReference type="InterPro" id="IPR020807">
    <property type="entry name" value="PKS_DH"/>
</dbReference>
<dbReference type="SUPFAM" id="SSF53901">
    <property type="entry name" value="Thiolase-like"/>
    <property type="match status" value="1"/>
</dbReference>
<dbReference type="Gene3D" id="1.10.1200.10">
    <property type="entry name" value="ACP-like"/>
    <property type="match status" value="1"/>
</dbReference>
<dbReference type="Gene3D" id="3.90.180.10">
    <property type="entry name" value="Medium-chain alcohol dehydrogenases, catalytic domain"/>
    <property type="match status" value="1"/>
</dbReference>
<dbReference type="Pfam" id="PF14765">
    <property type="entry name" value="PS-DH"/>
    <property type="match status" value="1"/>
</dbReference>
<proteinExistence type="predicted"/>
<dbReference type="Proteomes" id="UP001244011">
    <property type="component" value="Unassembled WGS sequence"/>
</dbReference>
<dbReference type="SMART" id="SM00823">
    <property type="entry name" value="PKS_PP"/>
    <property type="match status" value="1"/>
</dbReference>
<feature type="active site" description="Proton donor; for dehydratase activity" evidence="9">
    <location>
        <position position="1156"/>
    </location>
</feature>
<dbReference type="PROSITE" id="PS50075">
    <property type="entry name" value="CARRIER"/>
    <property type="match status" value="1"/>
</dbReference>
<dbReference type="InterPro" id="IPR013968">
    <property type="entry name" value="PKS_KR"/>
</dbReference>
<dbReference type="Pfam" id="PF08659">
    <property type="entry name" value="KR"/>
    <property type="match status" value="1"/>
</dbReference>
<keyword evidence="6" id="KW-0560">Oxidoreductase</keyword>
<dbReference type="GO" id="GO:0004312">
    <property type="term" value="F:fatty acid synthase activity"/>
    <property type="evidence" value="ECO:0007669"/>
    <property type="project" value="TreeGrafter"/>
</dbReference>
<evidence type="ECO:0000259" key="10">
    <source>
        <dbReference type="PROSITE" id="PS50075"/>
    </source>
</evidence>
<dbReference type="Gene3D" id="3.40.47.10">
    <property type="match status" value="1"/>
</dbReference>
<protein>
    <submittedName>
        <fullName evidence="13">Polyketide synthase</fullName>
    </submittedName>
</protein>
<dbReference type="InterPro" id="IPR020843">
    <property type="entry name" value="ER"/>
</dbReference>
<dbReference type="CDD" id="cd02440">
    <property type="entry name" value="AdoMet_MTases"/>
    <property type="match status" value="1"/>
</dbReference>
<dbReference type="GO" id="GO:0008168">
    <property type="term" value="F:methyltransferase activity"/>
    <property type="evidence" value="ECO:0007669"/>
    <property type="project" value="UniProtKB-KW"/>
</dbReference>
<keyword evidence="7" id="KW-0511">Multifunctional enzyme</keyword>
<dbReference type="GO" id="GO:0031177">
    <property type="term" value="F:phosphopantetheine binding"/>
    <property type="evidence" value="ECO:0007669"/>
    <property type="project" value="InterPro"/>
</dbReference>
<feature type="domain" description="PKS/mFAS DH" evidence="12">
    <location>
        <begin position="952"/>
        <end position="1240"/>
    </location>
</feature>
<sequence length="2520" mass="274264">MGSVSYDPPRPSVGPSVLDASLLEDHGPAPFEPVAIIGMAMRLPGRVRNAEDFWNLLVQKKSGLCDVPKDRFNIDGFHHPSGKPGTIPQKQAYYLDDVELQEFDPSVFPIGKKELERLDPAQRQLLQVAYECMEDAGVSSWRGSNIGCYVGTYGEDWLDINAKETQHRGGYRGTAWGDFVLGNRVSYEFDLHGPSMTVKTACSSSLVCLDLACEAIRNGECDGALVGGTSLMFSPTAWMTLHDQGLLSPTGQCRTFDAAANGYTRGEAINMIYIKRLSHALRDNDNIRAVIRGTAVNCDGRTQGMTTPSSTAQAALIRRTYEVAGIRNLSETAVVECHGTGTLVGDPIEAEAVANCFGDSGVIITGVKPNVGHAEGAAGVTSVIKCVLALEHNKVPPNINFETPNPKIPFDECKLHVPTEVEEWPQGRAERVSVNSFGIGGVNAHVILESPRQFGIADRHRAAPANGVKANGNGVAAHMKECELSNGNGVKANGNGVVAQKRDGEPSLVLFSAYSAASVEAQIDSFREYTKGTSATLHDLAHTLANRREQKPHRAYAVTSDVSDIQASPTQVVQPQSVPRVAWVFTGQGAQWPEMGAELIATNATFRATVRKLDKFLLSLPTPPPWTIEGELLNVEGASRVHRAEFGHPLTIAVQIALVDVLRSWGMKPDLVLGHSSGEMAAAYASGAITAEGAMAAATFRGTSNVSSDRKGSMAAIGLGREHVSPFLVPGVVIACDNSQSSVTLAGDTEAVERVLGTLKAEQPGVFARLLRVEKAFHSHHMREYGSDYEAQITPFVHSVNPLIPMYSSVTGKRRIGDGALEAAYWRENMESPVLFNSALRAALRDHPEKTVLVEVGPHPALAGPIGQILRDMGRPDDVHVGTLVRGKGARQSLLHCAGKLFQHNVPVDYSVLCPPGSFVRDLPRYPWQKDTTHWFEPRVAREWRFREHPPHELLGSRVFETTSEPCWRKVLALEDVAWLEGHEVNGQIVLPGAGYIAMVGEALRQLEGGETTYSLRNVRIAAARVLEAGKTVELVTSLKPVIIDASEDSPWYTFTISSFDGTKWVRNCSGEARASTDKSVPLQTAATPFAPFPRKIDHDAWYGVMTRVGLNYTGLFRGLRSISASTNKNEAVAEVVAREVADSVGRYSLHPAIIDRCFQVFTVAAARGLGKNMTQLVVPTFIGEMVVAPCTRDLEVKTQLLGTMSRGAFVGDLAAHSAGQQVLHLKDFRTSALTSGDGSAGEQPLISQLQWLPHSDFADLGKYMHPVETQPEEWHLLEELIILCAIDHLERLELAEQTPGHLGKFFEWMHALVQRYRSGANVFVSNDAHLEELNGDQRLARIDELAVRVSSTRYTAFSTAIHRLFKAAPSIFAGETHPLHVLLEDNVLTEFYNTGDVLDYATAIQLIGNTTPRLRILEVGAGTGGTSAKIMQALQSSYGERLYSSYKYTDISSGFMTAAKKRFADAQNIEYAVLDISKEPLEQGFQPGSFDLIIGANVIHATPSLPVTLSHLHTLLSPGGRIFLSELCPETMFVNYVMGFLPGWWLGAEDNRAEQPWISPERWTKELVAAGFEKPEAVVLDYAVPYHTSAGIIASRQSRETKPARVTLLCHTPDGPYVADMRQALEALDIAVDTCRLGQDLPAHDIISLLDLQEEPLIHGMTENTFASLIGSLKSLKANMLWATRASQVDCEDPRAAMILGLARTARNDLSIKLFTVEIDSATPPSTASEAVAKILLRANSPHVDPQHTSPDYEFAISNGEILVPRLHWQTTSDSFAQQVVPGIEEGGATTRKHIDVNTPGLLHTMCWKEAKIQTPGDGEVLIQPKAAGLNFRDVMIALGILNHSPAEMGFEGSGIVRAVGPGVQRLSVGDRVLYMGSSCFSTYLTMQAALCIKIDETMSFEQAAALPGVYATALMALVDKANLQRGQSILIHSACGGVGLAAIQISQMIGADIYCTVGSEAKVQYLVESYGIERTRIFHSRDASFLADVMGATDNRGVDLVLNSLSGDLLHASWMCVAEFGTMVEIGKRDFLRRAKLTMEPFEQNRTFIGLELRLLSQLHQNKAADLLKRSVELVRTKAVRGPPIDSVFPAAQIRDAFRHMQTARHIGKIVITLPEDPLELESVVSKPTPAFRPDRSYLLAGGLGGLGRSIATWMVENGARSLIFLARSARDSSPETRDFLEELRSQGCWVQVVAGSVSNPSDVQRAVDGAAKPLAGVLNLSMVLKDVGLGEMTFSDWTAAVEPKVNGTWNLHNASLSSDLDFFILFSSYAGFGGHNGQANYAAGNTFLDAFVQYRHRNGLAASVIDVGVMADVGFVARDTRLLERLEKTVMRPVREQELLDTLLLAKERSKPSSSPARRPRNQVVAYENLSQILLGLVTTVPISSPLNRASWRHDARMSIYYNHDQSGDETSTATTSEKASLKAQLASEVSEEGRTATIAKAIASALANFLIRDEDSIPMDMPLESVGIDSLVAMEVRNWIRQQVGVETPTITIVQSPSLLRLGDEVRQAMADRASS</sequence>
<dbReference type="Gene3D" id="3.40.50.150">
    <property type="entry name" value="Vaccinia Virus protein VP39"/>
    <property type="match status" value="1"/>
</dbReference>
<dbReference type="InterPro" id="IPR014043">
    <property type="entry name" value="Acyl_transferase_dom"/>
</dbReference>
<dbReference type="InterPro" id="IPR020841">
    <property type="entry name" value="PKS_Beta-ketoAc_synthase_dom"/>
</dbReference>
<dbReference type="CDD" id="cd00833">
    <property type="entry name" value="PKS"/>
    <property type="match status" value="1"/>
</dbReference>
<dbReference type="SMART" id="SM00826">
    <property type="entry name" value="PKS_DH"/>
    <property type="match status" value="1"/>
</dbReference>
<dbReference type="InterPro" id="IPR011032">
    <property type="entry name" value="GroES-like_sf"/>
</dbReference>
<evidence type="ECO:0000259" key="11">
    <source>
        <dbReference type="PROSITE" id="PS52004"/>
    </source>
</evidence>
<dbReference type="InterPro" id="IPR057326">
    <property type="entry name" value="KR_dom"/>
</dbReference>
<keyword evidence="14" id="KW-1185">Reference proteome</keyword>
<evidence type="ECO:0000256" key="8">
    <source>
        <dbReference type="ARBA" id="ARBA00023315"/>
    </source>
</evidence>
<dbReference type="InterPro" id="IPR013154">
    <property type="entry name" value="ADH-like_N"/>
</dbReference>
<feature type="domain" description="Ketosynthase family 3 (KS3)" evidence="11">
    <location>
        <begin position="31"/>
        <end position="450"/>
    </location>
</feature>
<evidence type="ECO:0000256" key="2">
    <source>
        <dbReference type="ARBA" id="ARBA00022553"/>
    </source>
</evidence>
<dbReference type="InterPro" id="IPR016039">
    <property type="entry name" value="Thiolase-like"/>
</dbReference>
<evidence type="ECO:0000256" key="9">
    <source>
        <dbReference type="PROSITE-ProRule" id="PRU01363"/>
    </source>
</evidence>
<evidence type="ECO:0000256" key="3">
    <source>
        <dbReference type="ARBA" id="ARBA00022603"/>
    </source>
</evidence>
<dbReference type="Gene3D" id="3.30.70.3290">
    <property type="match status" value="1"/>
</dbReference>
<dbReference type="InterPro" id="IPR001227">
    <property type="entry name" value="Ac_transferase_dom_sf"/>
</dbReference>
<dbReference type="InterPro" id="IPR049900">
    <property type="entry name" value="PKS_mFAS_DH"/>
</dbReference>
<dbReference type="InterPro" id="IPR013217">
    <property type="entry name" value="Methyltransf_12"/>
</dbReference>
<dbReference type="SUPFAM" id="SSF53335">
    <property type="entry name" value="S-adenosyl-L-methionine-dependent methyltransferases"/>
    <property type="match status" value="1"/>
</dbReference>
<feature type="region of interest" description="C-terminal hotdog fold" evidence="9">
    <location>
        <begin position="1093"/>
        <end position="1240"/>
    </location>
</feature>
<dbReference type="SUPFAM" id="SSF55048">
    <property type="entry name" value="Probable ACP-binding domain of malonyl-CoA ACP transacylase"/>
    <property type="match status" value="1"/>
</dbReference>
<feature type="active site" description="Proton acceptor; for dehydratase activity" evidence="9">
    <location>
        <position position="983"/>
    </location>
</feature>
<dbReference type="InterPro" id="IPR042104">
    <property type="entry name" value="PKS_dehydratase_sf"/>
</dbReference>
<dbReference type="PROSITE" id="PS52019">
    <property type="entry name" value="PKS_MFAS_DH"/>
    <property type="match status" value="1"/>
</dbReference>
<accession>A0AAJ0C119</accession>
<dbReference type="PANTHER" id="PTHR43775:SF49">
    <property type="entry name" value="SYNTHASE, PUTATIVE (JCVI)-RELATED"/>
    <property type="match status" value="1"/>
</dbReference>
<feature type="region of interest" description="N-terminal hotdog fold" evidence="9">
    <location>
        <begin position="952"/>
        <end position="1080"/>
    </location>
</feature>
<dbReference type="InterPro" id="IPR018201">
    <property type="entry name" value="Ketoacyl_synth_AS"/>
</dbReference>
<organism evidence="13 14">
    <name type="scientific">Phialemonium atrogriseum</name>
    <dbReference type="NCBI Taxonomy" id="1093897"/>
    <lineage>
        <taxon>Eukaryota</taxon>
        <taxon>Fungi</taxon>
        <taxon>Dikarya</taxon>
        <taxon>Ascomycota</taxon>
        <taxon>Pezizomycotina</taxon>
        <taxon>Sordariomycetes</taxon>
        <taxon>Sordariomycetidae</taxon>
        <taxon>Cephalothecales</taxon>
        <taxon>Cephalothecaceae</taxon>
        <taxon>Phialemonium</taxon>
    </lineage>
</organism>
<dbReference type="InterPro" id="IPR014030">
    <property type="entry name" value="Ketoacyl_synth_N"/>
</dbReference>
<dbReference type="Gene3D" id="3.10.129.110">
    <property type="entry name" value="Polyketide synthase dehydratase"/>
    <property type="match status" value="1"/>
</dbReference>
<dbReference type="CDD" id="cd05195">
    <property type="entry name" value="enoyl_red"/>
    <property type="match status" value="1"/>
</dbReference>
<dbReference type="SMART" id="SM00825">
    <property type="entry name" value="PKS_KS"/>
    <property type="match status" value="1"/>
</dbReference>
<feature type="domain" description="Carrier" evidence="10">
    <location>
        <begin position="2436"/>
        <end position="2514"/>
    </location>
</feature>
<evidence type="ECO:0000256" key="1">
    <source>
        <dbReference type="ARBA" id="ARBA00022450"/>
    </source>
</evidence>
<dbReference type="Gene3D" id="3.40.50.720">
    <property type="entry name" value="NAD(P)-binding Rossmann-like Domain"/>
    <property type="match status" value="3"/>
</dbReference>
<dbReference type="InterPro" id="IPR014031">
    <property type="entry name" value="Ketoacyl_synth_C"/>
</dbReference>
<dbReference type="InterPro" id="IPR050091">
    <property type="entry name" value="PKS_NRPS_Biosynth_Enz"/>
</dbReference>
<dbReference type="SUPFAM" id="SSF50129">
    <property type="entry name" value="GroES-like"/>
    <property type="match status" value="1"/>
</dbReference>
<dbReference type="Pfam" id="PF00698">
    <property type="entry name" value="Acyl_transf_1"/>
    <property type="match status" value="1"/>
</dbReference>
<dbReference type="Pfam" id="PF13602">
    <property type="entry name" value="ADH_zinc_N_2"/>
    <property type="match status" value="1"/>
</dbReference>
<dbReference type="InterPro" id="IPR049552">
    <property type="entry name" value="PKS_DH_N"/>
</dbReference>
<name>A0AAJ0C119_9PEZI</name>
<dbReference type="InterPro" id="IPR049551">
    <property type="entry name" value="PKS_DH_C"/>
</dbReference>
<dbReference type="Pfam" id="PF16197">
    <property type="entry name" value="KAsynt_C_assoc"/>
    <property type="match status" value="1"/>
</dbReference>
<keyword evidence="2" id="KW-0597">Phosphoprotein</keyword>
<evidence type="ECO:0000256" key="7">
    <source>
        <dbReference type="ARBA" id="ARBA00023268"/>
    </source>
</evidence>
<dbReference type="InterPro" id="IPR029063">
    <property type="entry name" value="SAM-dependent_MTases_sf"/>
</dbReference>